<dbReference type="GO" id="GO:0005789">
    <property type="term" value="C:endoplasmic reticulum membrane"/>
    <property type="evidence" value="ECO:0007669"/>
    <property type="project" value="UniProtKB-SubCell"/>
</dbReference>
<evidence type="ECO:0000256" key="4">
    <source>
        <dbReference type="ARBA" id="ARBA00011024"/>
    </source>
</evidence>
<accession>A0A913XQ35</accession>
<keyword evidence="10 12" id="KW-1133">Transmembrane helix</keyword>
<keyword evidence="11 12" id="KW-0472">Membrane</keyword>
<feature type="transmembrane region" description="Helical" evidence="12">
    <location>
        <begin position="12"/>
        <end position="35"/>
    </location>
</feature>
<dbReference type="Gene3D" id="1.20.1410.10">
    <property type="entry name" value="I/LWEQ domain"/>
    <property type="match status" value="1"/>
</dbReference>
<dbReference type="OrthoDB" id="5978425at2759"/>
<evidence type="ECO:0000256" key="10">
    <source>
        <dbReference type="ARBA" id="ARBA00022989"/>
    </source>
</evidence>
<dbReference type="GO" id="GO:0005886">
    <property type="term" value="C:plasma membrane"/>
    <property type="evidence" value="ECO:0007669"/>
    <property type="project" value="UniProtKB-SubCell"/>
</dbReference>
<organism evidence="13 14">
    <name type="scientific">Exaiptasia diaphana</name>
    <name type="common">Tropical sea anemone</name>
    <name type="synonym">Aiptasia pulchella</name>
    <dbReference type="NCBI Taxonomy" id="2652724"/>
    <lineage>
        <taxon>Eukaryota</taxon>
        <taxon>Metazoa</taxon>
        <taxon>Cnidaria</taxon>
        <taxon>Anthozoa</taxon>
        <taxon>Hexacorallia</taxon>
        <taxon>Actiniaria</taxon>
        <taxon>Aiptasiidae</taxon>
        <taxon>Exaiptasia</taxon>
    </lineage>
</organism>
<evidence type="ECO:0000256" key="2">
    <source>
        <dbReference type="ARBA" id="ARBA00004550"/>
    </source>
</evidence>
<dbReference type="Proteomes" id="UP000887567">
    <property type="component" value="Unplaced"/>
</dbReference>
<evidence type="ECO:0000256" key="6">
    <source>
        <dbReference type="ARBA" id="ARBA00022475"/>
    </source>
</evidence>
<keyword evidence="7" id="KW-0964">Secreted</keyword>
<dbReference type="InterPro" id="IPR029668">
    <property type="entry name" value="TMEM98"/>
</dbReference>
<dbReference type="GeneID" id="110246415"/>
<evidence type="ECO:0000256" key="7">
    <source>
        <dbReference type="ARBA" id="ARBA00022525"/>
    </source>
</evidence>
<keyword evidence="6" id="KW-1003">Cell membrane</keyword>
<protein>
    <recommendedName>
        <fullName evidence="5">Transmembrane protein 98</fullName>
    </recommendedName>
</protein>
<evidence type="ECO:0000256" key="3">
    <source>
        <dbReference type="ARBA" id="ARBA00004648"/>
    </source>
</evidence>
<dbReference type="RefSeq" id="XP_020908417.1">
    <property type="nucleotide sequence ID" value="XM_021052758.2"/>
</dbReference>
<evidence type="ECO:0000256" key="12">
    <source>
        <dbReference type="SAM" id="Phobius"/>
    </source>
</evidence>
<dbReference type="PANTHER" id="PTHR32510:SF3">
    <property type="entry name" value="TRANSMEMBRANE PROTEIN 98"/>
    <property type="match status" value="1"/>
</dbReference>
<dbReference type="PANTHER" id="PTHR32510">
    <property type="entry name" value="TRANSMEMBRANE PROTEIN 98"/>
    <property type="match status" value="1"/>
</dbReference>
<dbReference type="KEGG" id="epa:110246415"/>
<keyword evidence="14" id="KW-1185">Reference proteome</keyword>
<evidence type="ECO:0000256" key="11">
    <source>
        <dbReference type="ARBA" id="ARBA00023136"/>
    </source>
</evidence>
<comment type="similarity">
    <text evidence="4">Belongs to the TMEM98 family.</text>
</comment>
<comment type="subcellular location">
    <subcellularLocation>
        <location evidence="1">Cell membrane</location>
        <topology evidence="1">Single-pass type II membrane protein</topology>
    </subcellularLocation>
    <subcellularLocation>
        <location evidence="3">Endoplasmic reticulum membrane</location>
        <topology evidence="3">Single-pass type II membrane protein</topology>
    </subcellularLocation>
    <subcellularLocation>
        <location evidence="2">Secreted</location>
        <location evidence="2">Extracellular exosome</location>
    </subcellularLocation>
</comment>
<evidence type="ECO:0000256" key="9">
    <source>
        <dbReference type="ARBA" id="ARBA00022824"/>
    </source>
</evidence>
<dbReference type="AlphaFoldDB" id="A0A913XQ35"/>
<evidence type="ECO:0000313" key="14">
    <source>
        <dbReference type="Proteomes" id="UP000887567"/>
    </source>
</evidence>
<dbReference type="EnsemblMetazoa" id="XM_021052758.2">
    <property type="protein sequence ID" value="XP_020908417.1"/>
    <property type="gene ID" value="LOC110246415"/>
</dbReference>
<evidence type="ECO:0000256" key="5">
    <source>
        <dbReference type="ARBA" id="ARBA00014380"/>
    </source>
</evidence>
<dbReference type="GO" id="GO:0005576">
    <property type="term" value="C:extracellular region"/>
    <property type="evidence" value="ECO:0007669"/>
    <property type="project" value="UniProtKB-SubCell"/>
</dbReference>
<keyword evidence="9" id="KW-0256">Endoplasmic reticulum</keyword>
<evidence type="ECO:0000256" key="1">
    <source>
        <dbReference type="ARBA" id="ARBA00004401"/>
    </source>
</evidence>
<name>A0A913XQ35_EXADI</name>
<evidence type="ECO:0000256" key="8">
    <source>
        <dbReference type="ARBA" id="ARBA00022692"/>
    </source>
</evidence>
<reference evidence="13" key="1">
    <citation type="submission" date="2022-11" db="UniProtKB">
        <authorList>
            <consortium name="EnsemblMetazoa"/>
        </authorList>
    </citation>
    <scope>IDENTIFICATION</scope>
</reference>
<proteinExistence type="inferred from homology"/>
<dbReference type="OMA" id="HMEVIRE"/>
<evidence type="ECO:0000313" key="13">
    <source>
        <dbReference type="EnsemblMetazoa" id="XP_020908417.1"/>
    </source>
</evidence>
<sequence length="247" mass="27796">MCDISKTNMALHVMIIAIALLAVIFMASFVALLVICKHKCGKLDFTVYQNTEQYENRNRKQVELIGANYHDTTSIGESTSSDHDLSDVFLDPDWGGDAESLVCHCVAVLKTCHHLTDKLVAYTVENGPKINCQDYMKKIVTAARNISPKVDELVEAMYTPSDSRQIEDKSSALFVTIFMLLQIIKGISDNADLTWADDMIYTIEQHIEAMRRDSQPDPNLLANNYQRSEPLKDGKHGLCFVNRTFLS</sequence>
<keyword evidence="8 12" id="KW-0812">Transmembrane</keyword>